<evidence type="ECO:0000313" key="2">
    <source>
        <dbReference type="EMBL" id="TRO81889.1"/>
    </source>
</evidence>
<protein>
    <recommendedName>
        <fullName evidence="1">ApeI dehydratase-like domain-containing protein</fullName>
    </recommendedName>
</protein>
<gene>
    <name evidence="2" type="ORF">FL622_08815</name>
</gene>
<proteinExistence type="predicted"/>
<dbReference type="Pfam" id="PF22818">
    <property type="entry name" value="ApeI-like"/>
    <property type="match status" value="1"/>
</dbReference>
<dbReference type="OrthoDB" id="9772788at2"/>
<sequence>MKRAIAAAGTELRREAEGGARVFCLPADFPGFAGHFPGYPVLPAVLQVLAAQVLVEELRGRPLYLAKLERAKFLRPVRPGEPLRVECRPRRGSWEARLAVEGEPAATFAMTLVEEDEG</sequence>
<dbReference type="SUPFAM" id="SSF54637">
    <property type="entry name" value="Thioesterase/thiol ester dehydrase-isomerase"/>
    <property type="match status" value="1"/>
</dbReference>
<dbReference type="EMBL" id="VJVV01000005">
    <property type="protein sequence ID" value="TRO81889.1"/>
    <property type="molecule type" value="Genomic_DNA"/>
</dbReference>
<dbReference type="AlphaFoldDB" id="A0A550JFA7"/>
<dbReference type="InterPro" id="IPR054545">
    <property type="entry name" value="ApeI-like"/>
</dbReference>
<name>A0A550JFA7_9BACT</name>
<organism evidence="2 3">
    <name type="scientific">Trichloromonas acetexigens</name>
    <dbReference type="NCBI Taxonomy" id="38815"/>
    <lineage>
        <taxon>Bacteria</taxon>
        <taxon>Pseudomonadati</taxon>
        <taxon>Thermodesulfobacteriota</taxon>
        <taxon>Desulfuromonadia</taxon>
        <taxon>Desulfuromonadales</taxon>
        <taxon>Trichloromonadaceae</taxon>
        <taxon>Trichloromonas</taxon>
    </lineage>
</organism>
<evidence type="ECO:0000313" key="3">
    <source>
        <dbReference type="Proteomes" id="UP000317155"/>
    </source>
</evidence>
<dbReference type="RefSeq" id="WP_092057716.1">
    <property type="nucleotide sequence ID" value="NZ_FOJJ01000037.1"/>
</dbReference>
<evidence type="ECO:0000259" key="1">
    <source>
        <dbReference type="Pfam" id="PF22818"/>
    </source>
</evidence>
<accession>A0A550JFA7</accession>
<dbReference type="InterPro" id="IPR029069">
    <property type="entry name" value="HotDog_dom_sf"/>
</dbReference>
<comment type="caution">
    <text evidence="2">The sequence shown here is derived from an EMBL/GenBank/DDBJ whole genome shotgun (WGS) entry which is preliminary data.</text>
</comment>
<feature type="domain" description="ApeI dehydratase-like" evidence="1">
    <location>
        <begin position="23"/>
        <end position="93"/>
    </location>
</feature>
<reference evidence="2 3" key="1">
    <citation type="submission" date="2019-07" db="EMBL/GenBank/DDBJ databases">
        <title>Insights of Desulfuromonas acetexigens electromicrobiology.</title>
        <authorList>
            <person name="Katuri K."/>
            <person name="Sapireddy V."/>
            <person name="Shaw D.R."/>
            <person name="Saikaly P."/>
        </authorList>
    </citation>
    <scope>NUCLEOTIDE SEQUENCE [LARGE SCALE GENOMIC DNA]</scope>
    <source>
        <strain evidence="2 3">2873</strain>
    </source>
</reference>
<dbReference type="Proteomes" id="UP000317155">
    <property type="component" value="Unassembled WGS sequence"/>
</dbReference>
<keyword evidence="3" id="KW-1185">Reference proteome</keyword>
<dbReference type="Gene3D" id="3.10.129.10">
    <property type="entry name" value="Hotdog Thioesterase"/>
    <property type="match status" value="1"/>
</dbReference>